<sequence length="304" mass="33986">MADEIRHVTPEQWGDVDKLVTELLHEPYLLGKFPHMKGSKGAKVIKYSRAVEVLINETGDKFKYDIMNLPNRIWNEKPVVRKSIPIFIDHQDNDLSAKLSVQSLLVQEELEANKKMYDLISEVIYHGKPLEVPGSEGMVNFTGISSAAASAVWTTALAFAADLEVGVASMRAAHIRPPYDLIVTPGVLSELRGNYIANIGNEWKEFKETYMPRLIANVYDTDAITTDGSGNQEDLVTDNQCFLLVKNDPTVFYIAETEGIGRLNIPTKEFEADITYLKIWGGTFIPKNVDGIYLCYNGTTTTAY</sequence>
<gene>
    <name evidence="1" type="ORF">LCGC14_0720430</name>
</gene>
<protein>
    <recommendedName>
        <fullName evidence="2">Capsid protein</fullName>
    </recommendedName>
</protein>
<dbReference type="AlphaFoldDB" id="A0A0F9QCJ6"/>
<accession>A0A0F9QCJ6</accession>
<organism evidence="1">
    <name type="scientific">marine sediment metagenome</name>
    <dbReference type="NCBI Taxonomy" id="412755"/>
    <lineage>
        <taxon>unclassified sequences</taxon>
        <taxon>metagenomes</taxon>
        <taxon>ecological metagenomes</taxon>
    </lineage>
</organism>
<comment type="caution">
    <text evidence="1">The sequence shown here is derived from an EMBL/GenBank/DDBJ whole genome shotgun (WGS) entry which is preliminary data.</text>
</comment>
<dbReference type="EMBL" id="LAZR01001629">
    <property type="protein sequence ID" value="KKN41725.1"/>
    <property type="molecule type" value="Genomic_DNA"/>
</dbReference>
<name>A0A0F9QCJ6_9ZZZZ</name>
<evidence type="ECO:0008006" key="2">
    <source>
        <dbReference type="Google" id="ProtNLM"/>
    </source>
</evidence>
<reference evidence="1" key="1">
    <citation type="journal article" date="2015" name="Nature">
        <title>Complex archaea that bridge the gap between prokaryotes and eukaryotes.</title>
        <authorList>
            <person name="Spang A."/>
            <person name="Saw J.H."/>
            <person name="Jorgensen S.L."/>
            <person name="Zaremba-Niedzwiedzka K."/>
            <person name="Martijn J."/>
            <person name="Lind A.E."/>
            <person name="van Eijk R."/>
            <person name="Schleper C."/>
            <person name="Guy L."/>
            <person name="Ettema T.J."/>
        </authorList>
    </citation>
    <scope>NUCLEOTIDE SEQUENCE</scope>
</reference>
<evidence type="ECO:0000313" key="1">
    <source>
        <dbReference type="EMBL" id="KKN41725.1"/>
    </source>
</evidence>
<proteinExistence type="predicted"/>